<evidence type="ECO:0000256" key="4">
    <source>
        <dbReference type="ARBA" id="ARBA00022737"/>
    </source>
</evidence>
<evidence type="ECO:0000256" key="7">
    <source>
        <dbReference type="SAM" id="Phobius"/>
    </source>
</evidence>
<proteinExistence type="predicted"/>
<feature type="transmembrane region" description="Helical" evidence="7">
    <location>
        <begin position="345"/>
        <end position="365"/>
    </location>
</feature>
<evidence type="ECO:0000256" key="3">
    <source>
        <dbReference type="ARBA" id="ARBA00022692"/>
    </source>
</evidence>
<organism evidence="9 10">
    <name type="scientific">Thermophilibacter provencensis</name>
    <dbReference type="NCBI Taxonomy" id="1852386"/>
    <lineage>
        <taxon>Bacteria</taxon>
        <taxon>Bacillati</taxon>
        <taxon>Actinomycetota</taxon>
        <taxon>Coriobacteriia</taxon>
        <taxon>Coriobacteriales</taxon>
        <taxon>Atopobiaceae</taxon>
        <taxon>Thermophilibacter</taxon>
    </lineage>
</organism>
<dbReference type="InterPro" id="IPR004680">
    <property type="entry name" value="Cit_transptr-like_dom"/>
</dbReference>
<feature type="transmembrane region" description="Helical" evidence="7">
    <location>
        <begin position="280"/>
        <end position="299"/>
    </location>
</feature>
<keyword evidence="5 7" id="KW-1133">Transmembrane helix</keyword>
<accession>A0A921GH28</accession>
<dbReference type="InterPro" id="IPR051679">
    <property type="entry name" value="DASS-Related_Transporters"/>
</dbReference>
<protein>
    <submittedName>
        <fullName evidence="9">Anion permease</fullName>
    </submittedName>
</protein>
<evidence type="ECO:0000256" key="1">
    <source>
        <dbReference type="ARBA" id="ARBA00004141"/>
    </source>
</evidence>
<feature type="domain" description="Citrate transporter-like" evidence="8">
    <location>
        <begin position="16"/>
        <end position="336"/>
    </location>
</feature>
<keyword evidence="6 7" id="KW-0472">Membrane</keyword>
<evidence type="ECO:0000313" key="9">
    <source>
        <dbReference type="EMBL" id="HJF45886.1"/>
    </source>
</evidence>
<evidence type="ECO:0000259" key="8">
    <source>
        <dbReference type="Pfam" id="PF03600"/>
    </source>
</evidence>
<dbReference type="Pfam" id="PF03600">
    <property type="entry name" value="CitMHS"/>
    <property type="match status" value="1"/>
</dbReference>
<feature type="transmembrane region" description="Helical" evidence="7">
    <location>
        <begin position="371"/>
        <end position="393"/>
    </location>
</feature>
<feature type="transmembrane region" description="Helical" evidence="7">
    <location>
        <begin position="319"/>
        <end position="338"/>
    </location>
</feature>
<gene>
    <name evidence="9" type="ORF">K8U72_08925</name>
</gene>
<keyword evidence="3 7" id="KW-0812">Transmembrane</keyword>
<keyword evidence="2" id="KW-0813">Transport</keyword>
<comment type="subcellular location">
    <subcellularLocation>
        <location evidence="1">Membrane</location>
        <topology evidence="1">Multi-pass membrane protein</topology>
    </subcellularLocation>
</comment>
<feature type="transmembrane region" description="Helical" evidence="7">
    <location>
        <begin position="96"/>
        <end position="113"/>
    </location>
</feature>
<dbReference type="GO" id="GO:0055085">
    <property type="term" value="P:transmembrane transport"/>
    <property type="evidence" value="ECO:0007669"/>
    <property type="project" value="InterPro"/>
</dbReference>
<dbReference type="Proteomes" id="UP000697330">
    <property type="component" value="Unassembled WGS sequence"/>
</dbReference>
<evidence type="ECO:0000256" key="6">
    <source>
        <dbReference type="ARBA" id="ARBA00023136"/>
    </source>
</evidence>
<reference evidence="9" key="2">
    <citation type="submission" date="2021-09" db="EMBL/GenBank/DDBJ databases">
        <authorList>
            <person name="Gilroy R."/>
        </authorList>
    </citation>
    <scope>NUCLEOTIDE SEQUENCE</scope>
    <source>
        <strain evidence="9">CHK124-7917</strain>
    </source>
</reference>
<feature type="transmembrane region" description="Helical" evidence="7">
    <location>
        <begin position="50"/>
        <end position="75"/>
    </location>
</feature>
<dbReference type="PANTHER" id="PTHR43652">
    <property type="entry name" value="BASIC AMINO ACID ANTIPORTER YFCC-RELATED"/>
    <property type="match status" value="1"/>
</dbReference>
<dbReference type="PANTHER" id="PTHR43652:SF2">
    <property type="entry name" value="BASIC AMINO ACID ANTIPORTER YFCC-RELATED"/>
    <property type="match status" value="1"/>
</dbReference>
<sequence>MTPQMILALGVLIFMIVLIMADVLPFGAPPLLASLLLVVFQLYPADADPIAYAFAGFTDSNVWMIAFFMVVLAAFQKTSFTARVRSQMFRLAERGGFKGYLLLVLLVMVACALTGGHSTGFYVLILGLVATIPYDKKLPTSKLVMPLGFACFHPVNFAVNFGLCVGILNSAGFATDGVSMTPFIITTLIGCVGYFIWSFVGYRLLPDHAIAVQQEQSDEVVASDLPQWKELVTVACLVASVVGMMFAKQLGDVAYILPGIFAFLLLGIKVVDWQEMRNSLFSPVVLMMCCVIPVANALSDSGFTALVGNMVADAASSMPPFWLTFVFCLLTSACATFTGANFASAYIFVPIVIAACLALGVNPVGPAAASTMAAFAGGFLPIDGLPALVYGWGNYSMKEFWKFTIPMWIINCLFLAIGAMVAF</sequence>
<feature type="transmembrane region" description="Helical" evidence="7">
    <location>
        <begin position="180"/>
        <end position="200"/>
    </location>
</feature>
<feature type="transmembrane region" description="Helical" evidence="7">
    <location>
        <begin position="253"/>
        <end position="271"/>
    </location>
</feature>
<evidence type="ECO:0000313" key="10">
    <source>
        <dbReference type="Proteomes" id="UP000697330"/>
    </source>
</evidence>
<keyword evidence="4" id="KW-0677">Repeat</keyword>
<dbReference type="GO" id="GO:0005886">
    <property type="term" value="C:plasma membrane"/>
    <property type="evidence" value="ECO:0007669"/>
    <property type="project" value="TreeGrafter"/>
</dbReference>
<dbReference type="EMBL" id="DYWQ01000137">
    <property type="protein sequence ID" value="HJF45886.1"/>
    <property type="molecule type" value="Genomic_DNA"/>
</dbReference>
<name>A0A921GH28_9ACTN</name>
<feature type="transmembrane region" description="Helical" evidence="7">
    <location>
        <begin position="405"/>
        <end position="422"/>
    </location>
</feature>
<comment type="caution">
    <text evidence="9">The sequence shown here is derived from an EMBL/GenBank/DDBJ whole genome shotgun (WGS) entry which is preliminary data.</text>
</comment>
<reference evidence="9" key="1">
    <citation type="journal article" date="2021" name="PeerJ">
        <title>Extensive microbial diversity within the chicken gut microbiome revealed by metagenomics and culture.</title>
        <authorList>
            <person name="Gilroy R."/>
            <person name="Ravi A."/>
            <person name="Getino M."/>
            <person name="Pursley I."/>
            <person name="Horton D.L."/>
            <person name="Alikhan N.F."/>
            <person name="Baker D."/>
            <person name="Gharbi K."/>
            <person name="Hall N."/>
            <person name="Watson M."/>
            <person name="Adriaenssens E.M."/>
            <person name="Foster-Nyarko E."/>
            <person name="Jarju S."/>
            <person name="Secka A."/>
            <person name="Antonio M."/>
            <person name="Oren A."/>
            <person name="Chaudhuri R.R."/>
            <person name="La Ragione R."/>
            <person name="Hildebrand F."/>
            <person name="Pallen M.J."/>
        </authorList>
    </citation>
    <scope>NUCLEOTIDE SEQUENCE</scope>
    <source>
        <strain evidence="9">CHK124-7917</strain>
    </source>
</reference>
<evidence type="ECO:0000256" key="2">
    <source>
        <dbReference type="ARBA" id="ARBA00022448"/>
    </source>
</evidence>
<dbReference type="AlphaFoldDB" id="A0A921GH28"/>
<evidence type="ECO:0000256" key="5">
    <source>
        <dbReference type="ARBA" id="ARBA00022989"/>
    </source>
</evidence>
<feature type="transmembrane region" description="Helical" evidence="7">
    <location>
        <begin position="147"/>
        <end position="168"/>
    </location>
</feature>